<dbReference type="SUPFAM" id="SSF53756">
    <property type="entry name" value="UDP-Glycosyltransferase/glycogen phosphorylase"/>
    <property type="match status" value="1"/>
</dbReference>
<dbReference type="AlphaFoldDB" id="K6V581"/>
<keyword evidence="1 3" id="KW-0808">Transferase</keyword>
<protein>
    <submittedName>
        <fullName evidence="3">Putative glycosyltransferase</fullName>
    </submittedName>
</protein>
<dbReference type="STRING" id="1108045.GORHZ_127_00300"/>
<name>K6V581_9ACTN</name>
<dbReference type="InterPro" id="IPR001296">
    <property type="entry name" value="Glyco_trans_1"/>
</dbReference>
<dbReference type="EMBL" id="BAHC01000127">
    <property type="protein sequence ID" value="GAB91343.1"/>
    <property type="molecule type" value="Genomic_DNA"/>
</dbReference>
<dbReference type="eggNOG" id="COG0438">
    <property type="taxonomic scope" value="Bacteria"/>
</dbReference>
<evidence type="ECO:0000313" key="3">
    <source>
        <dbReference type="EMBL" id="GAB91343.1"/>
    </source>
</evidence>
<dbReference type="GO" id="GO:0016757">
    <property type="term" value="F:glycosyltransferase activity"/>
    <property type="evidence" value="ECO:0007669"/>
    <property type="project" value="InterPro"/>
</dbReference>
<evidence type="ECO:0000256" key="1">
    <source>
        <dbReference type="ARBA" id="ARBA00022679"/>
    </source>
</evidence>
<proteinExistence type="predicted"/>
<comment type="caution">
    <text evidence="3">The sequence shown here is derived from an EMBL/GenBank/DDBJ whole genome shotgun (WGS) entry which is preliminary data.</text>
</comment>
<feature type="domain" description="Glycosyl transferase family 1" evidence="2">
    <location>
        <begin position="233"/>
        <end position="347"/>
    </location>
</feature>
<dbReference type="Pfam" id="PF00534">
    <property type="entry name" value="Glycos_transf_1"/>
    <property type="match status" value="1"/>
</dbReference>
<gene>
    <name evidence="3" type="ORF">GORHZ_127_00300</name>
</gene>
<organism evidence="3 4">
    <name type="scientific">Gordonia rhizosphera NBRC 16068</name>
    <dbReference type="NCBI Taxonomy" id="1108045"/>
    <lineage>
        <taxon>Bacteria</taxon>
        <taxon>Bacillati</taxon>
        <taxon>Actinomycetota</taxon>
        <taxon>Actinomycetes</taxon>
        <taxon>Mycobacteriales</taxon>
        <taxon>Gordoniaceae</taxon>
        <taxon>Gordonia</taxon>
    </lineage>
</organism>
<keyword evidence="4" id="KW-1185">Reference proteome</keyword>
<sequence>MTGQIANIRVALFAFACSPSEGSEPGVGWEWLKVLSEFADVDLYVGHSSTDSDLVREVGRLNHSIQIKWVSTPFDRFGYRKSLIYLQYAWWLISLSVHVARHKENYDVVHHVTYASDWLPMPVVRGVPTIWGPVGGATYTPSELKRYLTLRGSIADSMRRVIGTGLRCTLTRPTIRRATVVLALNYDTKRELLRLGARRVIVMPNAIINFPDRVESVGIRSPSTVRDGVLNAIWAGRMLDWKGACIAVEAVAANAINGGWLLDLYGDGPERERISRLIARRNLQGSATIHQPLARDEFVKCLATYDVLLFTSLHDSCGWVAAEAAALGKPVLAFAHGGAQIVASSNFHAIDPSDPLKSINQTMADISNISENDRGIRIDWSSDRIGADIRAIYAEVLSDDSTNQKFVERERHQND</sequence>
<dbReference type="Proteomes" id="UP000008363">
    <property type="component" value="Unassembled WGS sequence"/>
</dbReference>
<accession>K6V581</accession>
<dbReference type="Gene3D" id="3.40.50.2000">
    <property type="entry name" value="Glycogen Phosphorylase B"/>
    <property type="match status" value="2"/>
</dbReference>
<reference evidence="3 4" key="1">
    <citation type="submission" date="2012-08" db="EMBL/GenBank/DDBJ databases">
        <title>Whole genome shotgun sequence of Gordonia rhizosphera NBRC 16068.</title>
        <authorList>
            <person name="Takarada H."/>
            <person name="Isaki S."/>
            <person name="Hosoyama A."/>
            <person name="Tsuchikane K."/>
            <person name="Katsumata H."/>
            <person name="Baba S."/>
            <person name="Ohji S."/>
            <person name="Yamazaki S."/>
            <person name="Fujita N."/>
        </authorList>
    </citation>
    <scope>NUCLEOTIDE SEQUENCE [LARGE SCALE GENOMIC DNA]</scope>
    <source>
        <strain evidence="3 4">NBRC 16068</strain>
    </source>
</reference>
<dbReference type="PANTHER" id="PTHR12526">
    <property type="entry name" value="GLYCOSYLTRANSFERASE"/>
    <property type="match status" value="1"/>
</dbReference>
<evidence type="ECO:0000313" key="4">
    <source>
        <dbReference type="Proteomes" id="UP000008363"/>
    </source>
</evidence>
<evidence type="ECO:0000259" key="2">
    <source>
        <dbReference type="Pfam" id="PF00534"/>
    </source>
</evidence>